<name>A0A1Q9EIR1_SYMMI</name>
<gene>
    <name evidence="1" type="ORF">AK812_SmicGene9347</name>
</gene>
<dbReference type="AlphaFoldDB" id="A0A1Q9EIR1"/>
<sequence length="133" mass="14502">MSWSRSGCLAVALAEMFLLGNDRMGARPMIRPVMERSLSHGVNANPGMLFKHGTSNPLWRNAAQTAPKPGYTRFFATEPSLRTRMLAPRLMTERAEYRGSALGAALFYQELPVDVSGYQEVSTSMAAPGPGPL</sequence>
<protein>
    <submittedName>
        <fullName evidence="1">Uncharacterized protein</fullName>
    </submittedName>
</protein>
<accession>A0A1Q9EIR1</accession>
<reference evidence="1 2" key="1">
    <citation type="submission" date="2016-02" db="EMBL/GenBank/DDBJ databases">
        <title>Genome analysis of coral dinoflagellate symbionts highlights evolutionary adaptations to a symbiotic lifestyle.</title>
        <authorList>
            <person name="Aranda M."/>
            <person name="Li Y."/>
            <person name="Liew Y.J."/>
            <person name="Baumgarten S."/>
            <person name="Simakov O."/>
            <person name="Wilson M."/>
            <person name="Piel J."/>
            <person name="Ashoor H."/>
            <person name="Bougouffa S."/>
            <person name="Bajic V.B."/>
            <person name="Ryu T."/>
            <person name="Ravasi T."/>
            <person name="Bayer T."/>
            <person name="Micklem G."/>
            <person name="Kim H."/>
            <person name="Bhak J."/>
            <person name="Lajeunesse T.C."/>
            <person name="Voolstra C.R."/>
        </authorList>
    </citation>
    <scope>NUCLEOTIDE SEQUENCE [LARGE SCALE GENOMIC DNA]</scope>
    <source>
        <strain evidence="1 2">CCMP2467</strain>
    </source>
</reference>
<proteinExistence type="predicted"/>
<evidence type="ECO:0000313" key="1">
    <source>
        <dbReference type="EMBL" id="OLQ07241.1"/>
    </source>
</evidence>
<dbReference type="EMBL" id="LSRX01000143">
    <property type="protein sequence ID" value="OLQ07241.1"/>
    <property type="molecule type" value="Genomic_DNA"/>
</dbReference>
<comment type="caution">
    <text evidence="1">The sequence shown here is derived from an EMBL/GenBank/DDBJ whole genome shotgun (WGS) entry which is preliminary data.</text>
</comment>
<dbReference type="Proteomes" id="UP000186817">
    <property type="component" value="Unassembled WGS sequence"/>
</dbReference>
<keyword evidence="2" id="KW-1185">Reference proteome</keyword>
<organism evidence="1 2">
    <name type="scientific">Symbiodinium microadriaticum</name>
    <name type="common">Dinoflagellate</name>
    <name type="synonym">Zooxanthella microadriatica</name>
    <dbReference type="NCBI Taxonomy" id="2951"/>
    <lineage>
        <taxon>Eukaryota</taxon>
        <taxon>Sar</taxon>
        <taxon>Alveolata</taxon>
        <taxon>Dinophyceae</taxon>
        <taxon>Suessiales</taxon>
        <taxon>Symbiodiniaceae</taxon>
        <taxon>Symbiodinium</taxon>
    </lineage>
</organism>
<evidence type="ECO:0000313" key="2">
    <source>
        <dbReference type="Proteomes" id="UP000186817"/>
    </source>
</evidence>